<dbReference type="Gene3D" id="1.20.1290.10">
    <property type="entry name" value="AhpD-like"/>
    <property type="match status" value="1"/>
</dbReference>
<dbReference type="SUPFAM" id="SSF69118">
    <property type="entry name" value="AhpD-like"/>
    <property type="match status" value="1"/>
</dbReference>
<dbReference type="Proteomes" id="UP000320095">
    <property type="component" value="Unassembled WGS sequence"/>
</dbReference>
<dbReference type="RefSeq" id="WP_140696635.1">
    <property type="nucleotide sequence ID" value="NZ_RCZG01000012.1"/>
</dbReference>
<dbReference type="InterPro" id="IPR029032">
    <property type="entry name" value="AhpD-like"/>
</dbReference>
<evidence type="ECO:0000313" key="3">
    <source>
        <dbReference type="Proteomes" id="UP000320095"/>
    </source>
</evidence>
<dbReference type="GO" id="GO:0051920">
    <property type="term" value="F:peroxiredoxin activity"/>
    <property type="evidence" value="ECO:0007669"/>
    <property type="project" value="InterPro"/>
</dbReference>
<dbReference type="EMBL" id="RCZG01000012">
    <property type="protein sequence ID" value="TPG31531.1"/>
    <property type="molecule type" value="Genomic_DNA"/>
</dbReference>
<feature type="domain" description="Carboxymuconolactone decarboxylase-like" evidence="1">
    <location>
        <begin position="61"/>
        <end position="105"/>
    </location>
</feature>
<keyword evidence="3" id="KW-1185">Reference proteome</keyword>
<comment type="caution">
    <text evidence="2">The sequence shown here is derived from an EMBL/GenBank/DDBJ whole genome shotgun (WGS) entry which is preliminary data.</text>
</comment>
<reference evidence="2 3" key="1">
    <citation type="journal article" date="2019" name="Environ. Microbiol.">
        <title>Species interactions and distinct microbial communities in high Arctic permafrost affected cryosols are associated with the CH4 and CO2 gas fluxes.</title>
        <authorList>
            <person name="Altshuler I."/>
            <person name="Hamel J."/>
            <person name="Turney S."/>
            <person name="Magnuson E."/>
            <person name="Levesque R."/>
            <person name="Greer C."/>
            <person name="Whyte L.G."/>
        </authorList>
    </citation>
    <scope>NUCLEOTIDE SEQUENCE [LARGE SCALE GENOMIC DNA]</scope>
    <source>
        <strain evidence="2 3">S5.20</strain>
    </source>
</reference>
<gene>
    <name evidence="2" type="ORF">EAH80_23940</name>
</gene>
<protein>
    <submittedName>
        <fullName evidence="2">Carboxymuconolactone decarboxylase family protein</fullName>
    </submittedName>
</protein>
<sequence length="184" mass="20533">MSAPETAPARIPPGGFRELGPLNWIIAKVGARAIRAPRFSLVNVMGQHRLLFLVWGLYGLMLLAVGKLSRKDAEVVILRVGHLRNSEYELQQHRRLARSRGIDADLQAKIFEGPDADGLIDRHRVLITATDEFVMTRSMSAETWAAMTLHYTRKQLIEFCLLAANYDGLAATIATLKVPLDFPD</sequence>
<evidence type="ECO:0000259" key="1">
    <source>
        <dbReference type="Pfam" id="PF02627"/>
    </source>
</evidence>
<proteinExistence type="predicted"/>
<accession>A0A502E4X7</accession>
<dbReference type="PANTHER" id="PTHR34846:SF5">
    <property type="entry name" value="CARBOXYMUCONOLACTONE DECARBOXYLASE-LIKE DOMAIN-CONTAINING PROTEIN"/>
    <property type="match status" value="1"/>
</dbReference>
<name>A0A502E4X7_9MYCO</name>
<dbReference type="OrthoDB" id="4704294at2"/>
<dbReference type="Pfam" id="PF02627">
    <property type="entry name" value="CMD"/>
    <property type="match status" value="1"/>
</dbReference>
<dbReference type="PANTHER" id="PTHR34846">
    <property type="entry name" value="4-CARBOXYMUCONOLACTONE DECARBOXYLASE FAMILY PROTEIN (AFU_ORTHOLOGUE AFUA_6G11590)"/>
    <property type="match status" value="1"/>
</dbReference>
<organism evidence="2 3">
    <name type="scientific">Mycolicibacterium hodleri</name>
    <dbReference type="NCBI Taxonomy" id="49897"/>
    <lineage>
        <taxon>Bacteria</taxon>
        <taxon>Bacillati</taxon>
        <taxon>Actinomycetota</taxon>
        <taxon>Actinomycetes</taxon>
        <taxon>Mycobacteriales</taxon>
        <taxon>Mycobacteriaceae</taxon>
        <taxon>Mycolicibacterium</taxon>
    </lineage>
</organism>
<dbReference type="InterPro" id="IPR003779">
    <property type="entry name" value="CMD-like"/>
</dbReference>
<evidence type="ECO:0000313" key="2">
    <source>
        <dbReference type="EMBL" id="TPG31531.1"/>
    </source>
</evidence>
<dbReference type="AlphaFoldDB" id="A0A502E4X7"/>